<keyword evidence="2" id="KW-1185">Reference proteome</keyword>
<name>A0ACB9RPW1_9MYRT</name>
<dbReference type="Proteomes" id="UP001057402">
    <property type="component" value="Chromosome 3"/>
</dbReference>
<reference evidence="2" key="1">
    <citation type="journal article" date="2023" name="Front. Plant Sci.">
        <title>Chromosomal-level genome assembly of Melastoma candidum provides insights into trichome evolution.</title>
        <authorList>
            <person name="Zhong Y."/>
            <person name="Wu W."/>
            <person name="Sun C."/>
            <person name="Zou P."/>
            <person name="Liu Y."/>
            <person name="Dai S."/>
            <person name="Zhou R."/>
        </authorList>
    </citation>
    <scope>NUCLEOTIDE SEQUENCE [LARGE SCALE GENOMIC DNA]</scope>
</reference>
<gene>
    <name evidence="1" type="ORF">MLD38_007283</name>
</gene>
<accession>A0ACB9RPW1</accession>
<organism evidence="1 2">
    <name type="scientific">Melastoma candidum</name>
    <dbReference type="NCBI Taxonomy" id="119954"/>
    <lineage>
        <taxon>Eukaryota</taxon>
        <taxon>Viridiplantae</taxon>
        <taxon>Streptophyta</taxon>
        <taxon>Embryophyta</taxon>
        <taxon>Tracheophyta</taxon>
        <taxon>Spermatophyta</taxon>
        <taxon>Magnoliopsida</taxon>
        <taxon>eudicotyledons</taxon>
        <taxon>Gunneridae</taxon>
        <taxon>Pentapetalae</taxon>
        <taxon>rosids</taxon>
        <taxon>malvids</taxon>
        <taxon>Myrtales</taxon>
        <taxon>Melastomataceae</taxon>
        <taxon>Melastomatoideae</taxon>
        <taxon>Melastomateae</taxon>
        <taxon>Melastoma</taxon>
    </lineage>
</organism>
<dbReference type="EMBL" id="CM042882">
    <property type="protein sequence ID" value="KAI4381181.1"/>
    <property type="molecule type" value="Genomic_DNA"/>
</dbReference>
<evidence type="ECO:0000313" key="2">
    <source>
        <dbReference type="Proteomes" id="UP001057402"/>
    </source>
</evidence>
<comment type="caution">
    <text evidence="1">The sequence shown here is derived from an EMBL/GenBank/DDBJ whole genome shotgun (WGS) entry which is preliminary data.</text>
</comment>
<protein>
    <submittedName>
        <fullName evidence="1">Uncharacterized protein</fullName>
    </submittedName>
</protein>
<evidence type="ECO:0000313" key="1">
    <source>
        <dbReference type="EMBL" id="KAI4381181.1"/>
    </source>
</evidence>
<proteinExistence type="predicted"/>
<sequence length="90" mass="9748">MSEKVSSSSEVINPGLDGEPGLSNGRMQEKELLDLLVVAKGEVLRSQGLAVESRQLLLRDPIQRPSANLINLGCYSVCLLVNGGECHWQT</sequence>